<reference evidence="6 7" key="1">
    <citation type="submission" date="2021-03" db="EMBL/GenBank/DDBJ databases">
        <title>Genomic and phenotypic characterization of Chloracidobacterium isolates provides evidence for multiple species.</title>
        <authorList>
            <person name="Saini M.K."/>
            <person name="Costas A.M.G."/>
            <person name="Tank M."/>
            <person name="Bryant D.A."/>
        </authorList>
    </citation>
    <scope>NUCLEOTIDE SEQUENCE [LARGE SCALE GENOMIC DNA]</scope>
    <source>
        <strain evidence="6 7">BV2-C</strain>
    </source>
</reference>
<gene>
    <name evidence="5 6" type="primary">rpmC</name>
    <name evidence="6" type="ORF">J8C06_03295</name>
</gene>
<organism evidence="6 7">
    <name type="scientific">Chloracidobacterium validum</name>
    <dbReference type="NCBI Taxonomy" id="2821543"/>
    <lineage>
        <taxon>Bacteria</taxon>
        <taxon>Pseudomonadati</taxon>
        <taxon>Acidobacteriota</taxon>
        <taxon>Terriglobia</taxon>
        <taxon>Terriglobales</taxon>
        <taxon>Acidobacteriaceae</taxon>
        <taxon>Chloracidobacterium</taxon>
    </lineage>
</organism>
<dbReference type="SUPFAM" id="SSF46561">
    <property type="entry name" value="Ribosomal protein L29 (L29p)"/>
    <property type="match status" value="1"/>
</dbReference>
<dbReference type="EMBL" id="CP072648">
    <property type="protein sequence ID" value="QUW03479.1"/>
    <property type="molecule type" value="Genomic_DNA"/>
</dbReference>
<keyword evidence="7" id="KW-1185">Reference proteome</keyword>
<dbReference type="Gene3D" id="1.10.287.310">
    <property type="match status" value="1"/>
</dbReference>
<keyword evidence="2 5" id="KW-0689">Ribosomal protein</keyword>
<dbReference type="GO" id="GO:0005840">
    <property type="term" value="C:ribosome"/>
    <property type="evidence" value="ECO:0007669"/>
    <property type="project" value="UniProtKB-KW"/>
</dbReference>
<evidence type="ECO:0000256" key="2">
    <source>
        <dbReference type="ARBA" id="ARBA00022980"/>
    </source>
</evidence>
<dbReference type="InterPro" id="IPR036049">
    <property type="entry name" value="Ribosomal_uL29_sf"/>
</dbReference>
<evidence type="ECO:0000313" key="7">
    <source>
        <dbReference type="Proteomes" id="UP000676506"/>
    </source>
</evidence>
<evidence type="ECO:0000256" key="5">
    <source>
        <dbReference type="HAMAP-Rule" id="MF_00374"/>
    </source>
</evidence>
<name>A0ABX8BCV1_9BACT</name>
<accession>A0ABX8BCV1</accession>
<evidence type="ECO:0000256" key="1">
    <source>
        <dbReference type="ARBA" id="ARBA00009254"/>
    </source>
</evidence>
<dbReference type="RefSeq" id="WP_211429369.1">
    <property type="nucleotide sequence ID" value="NZ_CP072648.1"/>
</dbReference>
<evidence type="ECO:0000313" key="6">
    <source>
        <dbReference type="EMBL" id="QUW03479.1"/>
    </source>
</evidence>
<dbReference type="HAMAP" id="MF_00374">
    <property type="entry name" value="Ribosomal_uL29"/>
    <property type="match status" value="1"/>
</dbReference>
<proteinExistence type="inferred from homology"/>
<dbReference type="Pfam" id="PF00831">
    <property type="entry name" value="Ribosomal_L29"/>
    <property type="match status" value="1"/>
</dbReference>
<comment type="similarity">
    <text evidence="1 5">Belongs to the universal ribosomal protein uL29 family.</text>
</comment>
<evidence type="ECO:0000256" key="4">
    <source>
        <dbReference type="ARBA" id="ARBA00035204"/>
    </source>
</evidence>
<protein>
    <recommendedName>
        <fullName evidence="4 5">Large ribosomal subunit protein uL29</fullName>
    </recommendedName>
</protein>
<sequence>MMMVTDIRSKSIVELVPLAKEMRSELARLRIKKNLGVTEAAAKIASTRKTIARIETIIKEKSRIGDVNE</sequence>
<keyword evidence="3 5" id="KW-0687">Ribonucleoprotein</keyword>
<dbReference type="Proteomes" id="UP000676506">
    <property type="component" value="Chromosome 1"/>
</dbReference>
<evidence type="ECO:0000256" key="3">
    <source>
        <dbReference type="ARBA" id="ARBA00023274"/>
    </source>
</evidence>
<dbReference type="InterPro" id="IPR001854">
    <property type="entry name" value="Ribosomal_uL29"/>
</dbReference>
<dbReference type="NCBIfam" id="TIGR00012">
    <property type="entry name" value="L29"/>
    <property type="match status" value="1"/>
</dbReference>